<protein>
    <submittedName>
        <fullName evidence="1">Uncharacterized protein</fullName>
    </submittedName>
</protein>
<evidence type="ECO:0000313" key="1">
    <source>
        <dbReference type="EMBL" id="GIX90272.1"/>
    </source>
</evidence>
<proteinExistence type="predicted"/>
<sequence length="174" mass="19187">MVTVKETNGLFNRRMIQDGFPLYALMVGSFCQFSPFVRDSLSALGSCNSHLFLERWRSQCTVDTVAIVDWFTACLSGSQYILNTVSGSHGVTLDGIQTVGLGESCSLGEGWEMDGHRNMNIMPGSHGVSVDGVQTVALGESPFTKGRRDGKWMVIVTGYFRSDDFTILRLSKWV</sequence>
<dbReference type="AlphaFoldDB" id="A0AAV4NZE9"/>
<reference evidence="1 2" key="1">
    <citation type="submission" date="2021-06" db="EMBL/GenBank/DDBJ databases">
        <title>Caerostris extrusa draft genome.</title>
        <authorList>
            <person name="Kono N."/>
            <person name="Arakawa K."/>
        </authorList>
    </citation>
    <scope>NUCLEOTIDE SEQUENCE [LARGE SCALE GENOMIC DNA]</scope>
</reference>
<dbReference type="EMBL" id="BPLR01021489">
    <property type="protein sequence ID" value="GIX90272.1"/>
    <property type="molecule type" value="Genomic_DNA"/>
</dbReference>
<dbReference type="Proteomes" id="UP001054945">
    <property type="component" value="Unassembled WGS sequence"/>
</dbReference>
<keyword evidence="2" id="KW-1185">Reference proteome</keyword>
<gene>
    <name evidence="1" type="ORF">CEXT_348191</name>
</gene>
<organism evidence="1 2">
    <name type="scientific">Caerostris extrusa</name>
    <name type="common">Bark spider</name>
    <name type="synonym">Caerostris bankana</name>
    <dbReference type="NCBI Taxonomy" id="172846"/>
    <lineage>
        <taxon>Eukaryota</taxon>
        <taxon>Metazoa</taxon>
        <taxon>Ecdysozoa</taxon>
        <taxon>Arthropoda</taxon>
        <taxon>Chelicerata</taxon>
        <taxon>Arachnida</taxon>
        <taxon>Araneae</taxon>
        <taxon>Araneomorphae</taxon>
        <taxon>Entelegynae</taxon>
        <taxon>Araneoidea</taxon>
        <taxon>Araneidae</taxon>
        <taxon>Caerostris</taxon>
    </lineage>
</organism>
<accession>A0AAV4NZE9</accession>
<evidence type="ECO:0000313" key="2">
    <source>
        <dbReference type="Proteomes" id="UP001054945"/>
    </source>
</evidence>
<name>A0AAV4NZE9_CAEEX</name>
<comment type="caution">
    <text evidence="1">The sequence shown here is derived from an EMBL/GenBank/DDBJ whole genome shotgun (WGS) entry which is preliminary data.</text>
</comment>